<sequence>MVLKVSMCNHKWSLTLGTHLRFPHLEIPSHPIIPSKYFLNLCISGRSRYGEEEVLPLPLYNLNPTNLVIQ</sequence>
<keyword evidence="2" id="KW-1185">Reference proteome</keyword>
<dbReference type="EMBL" id="JAJFAZ020000008">
    <property type="protein sequence ID" value="KAI5315608.1"/>
    <property type="molecule type" value="Genomic_DNA"/>
</dbReference>
<evidence type="ECO:0000313" key="1">
    <source>
        <dbReference type="EMBL" id="KAI5315608.1"/>
    </source>
</evidence>
<protein>
    <submittedName>
        <fullName evidence="1">Uncharacterized protein</fullName>
    </submittedName>
</protein>
<comment type="caution">
    <text evidence="1">The sequence shown here is derived from an EMBL/GenBank/DDBJ whole genome shotgun (WGS) entry which is preliminary data.</text>
</comment>
<name>A0AAD4YP83_PRUDU</name>
<organism evidence="1 2">
    <name type="scientific">Prunus dulcis</name>
    <name type="common">Almond</name>
    <name type="synonym">Amygdalus dulcis</name>
    <dbReference type="NCBI Taxonomy" id="3755"/>
    <lineage>
        <taxon>Eukaryota</taxon>
        <taxon>Viridiplantae</taxon>
        <taxon>Streptophyta</taxon>
        <taxon>Embryophyta</taxon>
        <taxon>Tracheophyta</taxon>
        <taxon>Spermatophyta</taxon>
        <taxon>Magnoliopsida</taxon>
        <taxon>eudicotyledons</taxon>
        <taxon>Gunneridae</taxon>
        <taxon>Pentapetalae</taxon>
        <taxon>rosids</taxon>
        <taxon>fabids</taxon>
        <taxon>Rosales</taxon>
        <taxon>Rosaceae</taxon>
        <taxon>Amygdaloideae</taxon>
        <taxon>Amygdaleae</taxon>
        <taxon>Prunus</taxon>
    </lineage>
</organism>
<evidence type="ECO:0000313" key="2">
    <source>
        <dbReference type="Proteomes" id="UP001054821"/>
    </source>
</evidence>
<dbReference type="AlphaFoldDB" id="A0AAD4YP83"/>
<accession>A0AAD4YP83</accession>
<dbReference type="Proteomes" id="UP001054821">
    <property type="component" value="Chromosome 8"/>
</dbReference>
<gene>
    <name evidence="1" type="ORF">L3X38_044784</name>
</gene>
<reference evidence="1 2" key="1">
    <citation type="journal article" date="2022" name="G3 (Bethesda)">
        <title>Whole-genome sequence and methylome profiling of the almond [Prunus dulcis (Mill.) D.A. Webb] cultivar 'Nonpareil'.</title>
        <authorList>
            <person name="D'Amico-Willman K.M."/>
            <person name="Ouma W.Z."/>
            <person name="Meulia T."/>
            <person name="Sideli G.M."/>
            <person name="Gradziel T.M."/>
            <person name="Fresnedo-Ramirez J."/>
        </authorList>
    </citation>
    <scope>NUCLEOTIDE SEQUENCE [LARGE SCALE GENOMIC DNA]</scope>
    <source>
        <strain evidence="1">Clone GOH B32 T37-40</strain>
    </source>
</reference>
<proteinExistence type="predicted"/>